<reference evidence="7 8" key="1">
    <citation type="submission" date="2017-02" db="EMBL/GenBank/DDBJ databases">
        <authorList>
            <person name="Peterson S.W."/>
        </authorList>
    </citation>
    <scope>NUCLEOTIDE SEQUENCE [LARGE SCALE GENOMIC DNA]</scope>
    <source>
        <strain evidence="7 8">USBA 369</strain>
    </source>
</reference>
<accession>A0A1T4P6Q4</accession>
<comment type="similarity">
    <text evidence="2">Belongs to the DODA-type extradiol aromatic ring-opening dioxygenase family.</text>
</comment>
<evidence type="ECO:0000313" key="8">
    <source>
        <dbReference type="Proteomes" id="UP000190135"/>
    </source>
</evidence>
<feature type="domain" description="Extradiol ring-cleavage dioxygenase class III enzyme subunit B" evidence="6">
    <location>
        <begin position="34"/>
        <end position="250"/>
    </location>
</feature>
<dbReference type="CDD" id="cd07363">
    <property type="entry name" value="45_DOPA_Dioxygenase"/>
    <property type="match status" value="1"/>
</dbReference>
<dbReference type="PANTHER" id="PTHR30096:SF0">
    <property type="entry name" value="4,5-DOPA DIOXYGENASE EXTRADIOL-LIKE PROTEIN"/>
    <property type="match status" value="1"/>
</dbReference>
<dbReference type="GO" id="GO:0008270">
    <property type="term" value="F:zinc ion binding"/>
    <property type="evidence" value="ECO:0007669"/>
    <property type="project" value="InterPro"/>
</dbReference>
<protein>
    <submittedName>
        <fullName evidence="7">4,5-DOPA dioxygenase extradiol</fullName>
    </submittedName>
</protein>
<evidence type="ECO:0000313" key="7">
    <source>
        <dbReference type="EMBL" id="SJZ87081.1"/>
    </source>
</evidence>
<dbReference type="AlphaFoldDB" id="A0A1T4P6Q4"/>
<evidence type="ECO:0000259" key="6">
    <source>
        <dbReference type="Pfam" id="PF02900"/>
    </source>
</evidence>
<dbReference type="Pfam" id="PF02900">
    <property type="entry name" value="LigB"/>
    <property type="match status" value="1"/>
</dbReference>
<dbReference type="PANTHER" id="PTHR30096">
    <property type="entry name" value="4,5-DOPA DIOXYGENASE EXTRADIOL-LIKE PROTEIN"/>
    <property type="match status" value="1"/>
</dbReference>
<keyword evidence="4" id="KW-0862">Zinc</keyword>
<organism evidence="7 8">
    <name type="scientific">Consotaella salsifontis</name>
    <dbReference type="NCBI Taxonomy" id="1365950"/>
    <lineage>
        <taxon>Bacteria</taxon>
        <taxon>Pseudomonadati</taxon>
        <taxon>Pseudomonadota</taxon>
        <taxon>Alphaproteobacteria</taxon>
        <taxon>Hyphomicrobiales</taxon>
        <taxon>Aurantimonadaceae</taxon>
        <taxon>Consotaella</taxon>
    </lineage>
</organism>
<name>A0A1T4P6Q4_9HYPH</name>
<dbReference type="OrthoDB" id="9790889at2"/>
<dbReference type="PIRSF" id="PIRSF006157">
    <property type="entry name" value="Doxgns_DODA"/>
    <property type="match status" value="1"/>
</dbReference>
<gene>
    <name evidence="7" type="ORF">SAMN05428963_103362</name>
</gene>
<dbReference type="InterPro" id="IPR014436">
    <property type="entry name" value="Extradiol_dOase_DODA"/>
</dbReference>
<dbReference type="EMBL" id="FUXL01000003">
    <property type="protein sequence ID" value="SJZ87081.1"/>
    <property type="molecule type" value="Genomic_DNA"/>
</dbReference>
<keyword evidence="3" id="KW-0479">Metal-binding</keyword>
<dbReference type="SUPFAM" id="SSF53213">
    <property type="entry name" value="LigB-like"/>
    <property type="match status" value="1"/>
</dbReference>
<evidence type="ECO:0000256" key="4">
    <source>
        <dbReference type="ARBA" id="ARBA00022833"/>
    </source>
</evidence>
<keyword evidence="8" id="KW-1185">Reference proteome</keyword>
<dbReference type="Gene3D" id="3.40.830.10">
    <property type="entry name" value="LigB-like"/>
    <property type="match status" value="1"/>
</dbReference>
<proteinExistence type="inferred from homology"/>
<sequence length="266" mass="28843">MNRLPTLFLSHGSPDVAIAETAATRFLRDLAVSLPRPKAIVVASAHFESDRVLLSADAKPDTIHDFGGFDPRLYDMRYPAPGDPELAEDLARRLRGVGFDAAAVRQRGYDHGTWVPLILAYPEADIPVVQLSVDPMAGPAHHLKLGQALSALPSEDVLVIGSGSFTHNLRAAFTAMSGGRRDAEAPHWVVEFADWMREKIEAGDTEALVDYRTRAPFAVENHPSDEHLMPLFVALGAAGDGGRVRRLHSSHDFGALAMDAYAFGDS</sequence>
<evidence type="ECO:0000256" key="3">
    <source>
        <dbReference type="ARBA" id="ARBA00022723"/>
    </source>
</evidence>
<dbReference type="STRING" id="1365950.SAMN05428963_103362"/>
<keyword evidence="5" id="KW-0560">Oxidoreductase</keyword>
<evidence type="ECO:0000256" key="2">
    <source>
        <dbReference type="ARBA" id="ARBA00007581"/>
    </source>
</evidence>
<evidence type="ECO:0000256" key="1">
    <source>
        <dbReference type="ARBA" id="ARBA00001947"/>
    </source>
</evidence>
<dbReference type="Proteomes" id="UP000190135">
    <property type="component" value="Unassembled WGS sequence"/>
</dbReference>
<comment type="cofactor">
    <cofactor evidence="1">
        <name>Zn(2+)</name>
        <dbReference type="ChEBI" id="CHEBI:29105"/>
    </cofactor>
</comment>
<dbReference type="GO" id="GO:0008198">
    <property type="term" value="F:ferrous iron binding"/>
    <property type="evidence" value="ECO:0007669"/>
    <property type="project" value="InterPro"/>
</dbReference>
<dbReference type="RefSeq" id="WP_078707461.1">
    <property type="nucleotide sequence ID" value="NZ_FUXL01000003.1"/>
</dbReference>
<keyword evidence="7" id="KW-0223">Dioxygenase</keyword>
<dbReference type="GO" id="GO:0016702">
    <property type="term" value="F:oxidoreductase activity, acting on single donors with incorporation of molecular oxygen, incorporation of two atoms of oxygen"/>
    <property type="evidence" value="ECO:0007669"/>
    <property type="project" value="UniProtKB-ARBA"/>
</dbReference>
<evidence type="ECO:0000256" key="5">
    <source>
        <dbReference type="ARBA" id="ARBA00023002"/>
    </source>
</evidence>
<dbReference type="InterPro" id="IPR004183">
    <property type="entry name" value="Xdiol_dOase_suB"/>
</dbReference>